<dbReference type="OrthoDB" id="2731at2157"/>
<organism evidence="1 2">
    <name type="scientific">Natronococcus pandeyae</name>
    <dbReference type="NCBI Taxonomy" id="2055836"/>
    <lineage>
        <taxon>Archaea</taxon>
        <taxon>Methanobacteriati</taxon>
        <taxon>Methanobacteriota</taxon>
        <taxon>Stenosarchaea group</taxon>
        <taxon>Halobacteria</taxon>
        <taxon>Halobacteriales</taxon>
        <taxon>Natrialbaceae</taxon>
        <taxon>Natronococcus</taxon>
    </lineage>
</organism>
<proteinExistence type="predicted"/>
<dbReference type="AlphaFoldDB" id="A0A8J8Q4L7"/>
<comment type="caution">
    <text evidence="1">The sequence shown here is derived from an EMBL/GenBank/DDBJ whole genome shotgun (WGS) entry which is preliminary data.</text>
</comment>
<dbReference type="EMBL" id="PHNJ01000001">
    <property type="protein sequence ID" value="TYL40466.1"/>
    <property type="molecule type" value="Genomic_DNA"/>
</dbReference>
<accession>A0A8J8Q4L7</accession>
<protein>
    <recommendedName>
        <fullName evidence="3">DUF3179 domain-containing protein</fullName>
    </recommendedName>
</protein>
<dbReference type="Proteomes" id="UP000766904">
    <property type="component" value="Unassembled WGS sequence"/>
</dbReference>
<name>A0A8J8Q4L7_9EURY</name>
<dbReference type="Pfam" id="PF11376">
    <property type="entry name" value="DUF3179"/>
    <property type="match status" value="1"/>
</dbReference>
<dbReference type="RefSeq" id="WP_148856258.1">
    <property type="nucleotide sequence ID" value="NZ_PHNJ01000001.1"/>
</dbReference>
<keyword evidence="2" id="KW-1185">Reference proteome</keyword>
<sequence length="324" mass="35533">MNVRQVLPKDAIPSVDEPTFGMEHAGADADEVIAVDATPPTAYPIRILNYHEIVNDTITVDGETVPVAVTWCPLCGSAVVYERTVDDRTLEFGVSGKLADDDLVMYDRETGSEWKQSTGECIDGPLEGRELRVRPAALTTWDTFRDRHPDGIVLQPLEDAKSEAASDDDEPAYIEYEEEPYADYFDSEGFGLAAHRGADDARSWDRDDLEPKTVVLGLEIGSDALGFPLPRVQASGGVVHETVGETDVVVFATDDGIHAFENPGYEFDRSDEGRFRADETTWDGATGIAADGRELARVPARRLFAFAWQDDHGPDAFHSSSAHQ</sequence>
<reference evidence="1" key="1">
    <citation type="submission" date="2017-11" db="EMBL/GenBank/DDBJ databases">
        <authorList>
            <person name="Kajale S.C."/>
            <person name="Sharma A."/>
        </authorList>
    </citation>
    <scope>NUCLEOTIDE SEQUENCE</scope>
    <source>
        <strain evidence="1">LS1_42</strain>
    </source>
</reference>
<dbReference type="InterPro" id="IPR021516">
    <property type="entry name" value="DUF3179"/>
</dbReference>
<gene>
    <name evidence="1" type="ORF">CV102_02510</name>
</gene>
<evidence type="ECO:0008006" key="3">
    <source>
        <dbReference type="Google" id="ProtNLM"/>
    </source>
</evidence>
<evidence type="ECO:0000313" key="1">
    <source>
        <dbReference type="EMBL" id="TYL40466.1"/>
    </source>
</evidence>
<evidence type="ECO:0000313" key="2">
    <source>
        <dbReference type="Proteomes" id="UP000766904"/>
    </source>
</evidence>